<comment type="caution">
    <text evidence="1">The sequence shown here is derived from an EMBL/GenBank/DDBJ whole genome shotgun (WGS) entry which is preliminary data.</text>
</comment>
<evidence type="ECO:0008006" key="3">
    <source>
        <dbReference type="Google" id="ProtNLM"/>
    </source>
</evidence>
<dbReference type="Proteomes" id="UP001523262">
    <property type="component" value="Unassembled WGS sequence"/>
</dbReference>
<proteinExistence type="predicted"/>
<name>A0ABT0WE25_9BACI</name>
<dbReference type="EMBL" id="JAMQCR010000001">
    <property type="protein sequence ID" value="MCM2533287.1"/>
    <property type="molecule type" value="Genomic_DNA"/>
</dbReference>
<evidence type="ECO:0000313" key="2">
    <source>
        <dbReference type="Proteomes" id="UP001523262"/>
    </source>
</evidence>
<sequence>MEFKEGQKHASKNADILDSHEALKDAGYILEETDLVIDIDNLPKETIKSMIDTFGIKTQIVWGNRGCHLYFLKSKNWKGKKDGLTALGFTAEYLTSKNRPNGVTIKQNGVLREIENEGVREPLPECLEPVKADPLFGLSEGDGRDSKLYAHKFKVNKFVTCKKS</sequence>
<evidence type="ECO:0000313" key="1">
    <source>
        <dbReference type="EMBL" id="MCM2533287.1"/>
    </source>
</evidence>
<reference evidence="1 2" key="1">
    <citation type="submission" date="2022-06" db="EMBL/GenBank/DDBJ databases">
        <authorList>
            <person name="Jeon C.O."/>
        </authorList>
    </citation>
    <scope>NUCLEOTIDE SEQUENCE [LARGE SCALE GENOMIC DNA]</scope>
    <source>
        <strain evidence="1 2">KCTC 13943</strain>
    </source>
</reference>
<protein>
    <recommendedName>
        <fullName evidence="3">DNA primase/polymerase bifunctional N-terminal domain-containing protein</fullName>
    </recommendedName>
</protein>
<organism evidence="1 2">
    <name type="scientific">Neobacillus pocheonensis</name>
    <dbReference type="NCBI Taxonomy" id="363869"/>
    <lineage>
        <taxon>Bacteria</taxon>
        <taxon>Bacillati</taxon>
        <taxon>Bacillota</taxon>
        <taxon>Bacilli</taxon>
        <taxon>Bacillales</taxon>
        <taxon>Bacillaceae</taxon>
        <taxon>Neobacillus</taxon>
    </lineage>
</organism>
<keyword evidence="2" id="KW-1185">Reference proteome</keyword>
<gene>
    <name evidence="1" type="ORF">NDK43_13890</name>
</gene>
<accession>A0ABT0WE25</accession>